<organism evidence="2 3">
    <name type="scientific">Pseudonocardia oceani</name>
    <dbReference type="NCBI Taxonomy" id="2792013"/>
    <lineage>
        <taxon>Bacteria</taxon>
        <taxon>Bacillati</taxon>
        <taxon>Actinomycetota</taxon>
        <taxon>Actinomycetes</taxon>
        <taxon>Pseudonocardiales</taxon>
        <taxon>Pseudonocardiaceae</taxon>
        <taxon>Pseudonocardia</taxon>
    </lineage>
</organism>
<dbReference type="Pfam" id="PF01042">
    <property type="entry name" value="Ribonuc_L-PSP"/>
    <property type="match status" value="1"/>
</dbReference>
<dbReference type="Proteomes" id="UP000694300">
    <property type="component" value="Unassembled WGS sequence"/>
</dbReference>
<dbReference type="EMBL" id="JADQDF010000001">
    <property type="protein sequence ID" value="MBW0130621.1"/>
    <property type="molecule type" value="Genomic_DNA"/>
</dbReference>
<dbReference type="InterPro" id="IPR006175">
    <property type="entry name" value="YjgF/YER057c/UK114"/>
</dbReference>
<dbReference type="PANTHER" id="PTHR11803:SF58">
    <property type="entry name" value="PROTEIN HMF1-RELATED"/>
    <property type="match status" value="1"/>
</dbReference>
<evidence type="ECO:0000313" key="3">
    <source>
        <dbReference type="Proteomes" id="UP000694300"/>
    </source>
</evidence>
<gene>
    <name evidence="2" type="ORF">I4I82_23530</name>
</gene>
<accession>A0ABS6UEH2</accession>
<proteinExistence type="inferred from homology"/>
<dbReference type="CDD" id="cd00448">
    <property type="entry name" value="YjgF_YER057c_UK114_family"/>
    <property type="match status" value="1"/>
</dbReference>
<keyword evidence="3" id="KW-1185">Reference proteome</keyword>
<dbReference type="PANTHER" id="PTHR11803">
    <property type="entry name" value="2-IMINOBUTANOATE/2-IMINOPROPANOATE DEAMINASE RIDA"/>
    <property type="match status" value="1"/>
</dbReference>
<evidence type="ECO:0000256" key="1">
    <source>
        <dbReference type="ARBA" id="ARBA00010552"/>
    </source>
</evidence>
<evidence type="ECO:0000313" key="2">
    <source>
        <dbReference type="EMBL" id="MBW0130621.1"/>
    </source>
</evidence>
<sequence length="132" mass="13925">MSGTQREEMRVPGLPAPLSHYTDAVRFGDLLFISGAAPLDEDDRLVGEGDVVAQAHQVHANIGKVLAHAGASFADVLKVTVFLIDVDDRAKVNSVRREYFGSAFPASTLVEVSALAVPGMLVEIEAVVGLPG</sequence>
<comment type="similarity">
    <text evidence="1">Belongs to the RutC family.</text>
</comment>
<protein>
    <submittedName>
        <fullName evidence="2">RidA family protein</fullName>
    </submittedName>
</protein>
<name>A0ABS6UEH2_9PSEU</name>
<reference evidence="2 3" key="1">
    <citation type="submission" date="2020-11" db="EMBL/GenBank/DDBJ databases">
        <title>Pseudonocardia abyssalis sp. nov. and Pseudonocardia oceani sp. nov., description and phylogenomic analysis of two novel actinomycetes isolated from the deep Southern Ocean.</title>
        <authorList>
            <person name="Parra J."/>
        </authorList>
    </citation>
    <scope>NUCLEOTIDE SEQUENCE [LARGE SCALE GENOMIC DNA]</scope>
    <source>
        <strain evidence="3">KRD185</strain>
    </source>
</reference>
<dbReference type="RefSeq" id="WP_218589025.1">
    <property type="nucleotide sequence ID" value="NZ_JADQDE010000001.1"/>
</dbReference>
<comment type="caution">
    <text evidence="2">The sequence shown here is derived from an EMBL/GenBank/DDBJ whole genome shotgun (WGS) entry which is preliminary data.</text>
</comment>